<proteinExistence type="predicted"/>
<name>A0A8B7AX45_ORYAF</name>
<sequence>MPLVSKHPLAPIPELYPSAEDAWSSKPSVTRNPSSLVAFDTAVQETTSSQGAQASGFRRSSRETRSEVGLGTQPQIHFLQPRAAQTPVLFSLMNSSEAMTMKFLPKSRLSQVILRDNLRAQRVFEMETRALDKTKKKMSRFYDHLKKKFMTDQIRKLERWRRESMKLQQYLDSIRPVKVQFKLEPNKRH</sequence>
<organism evidence="2 3">
    <name type="scientific">Orycteropus afer afer</name>
    <dbReference type="NCBI Taxonomy" id="1230840"/>
    <lineage>
        <taxon>Eukaryota</taxon>
        <taxon>Metazoa</taxon>
        <taxon>Chordata</taxon>
        <taxon>Craniata</taxon>
        <taxon>Vertebrata</taxon>
        <taxon>Euteleostomi</taxon>
        <taxon>Mammalia</taxon>
        <taxon>Eutheria</taxon>
        <taxon>Afrotheria</taxon>
        <taxon>Tubulidentata</taxon>
        <taxon>Orycteropodidae</taxon>
        <taxon>Orycteropus</taxon>
    </lineage>
</organism>
<dbReference type="RefSeq" id="XP_007952152.1">
    <property type="nucleotide sequence ID" value="XM_007953961.1"/>
</dbReference>
<dbReference type="AlphaFoldDB" id="A0A8B7AX45"/>
<reference evidence="3" key="1">
    <citation type="submission" date="2025-08" db="UniProtKB">
        <authorList>
            <consortium name="RefSeq"/>
        </authorList>
    </citation>
    <scope>IDENTIFICATION</scope>
</reference>
<evidence type="ECO:0000256" key="1">
    <source>
        <dbReference type="SAM" id="MobiDB-lite"/>
    </source>
</evidence>
<dbReference type="Pfam" id="PF17666">
    <property type="entry name" value="DUF5528"/>
    <property type="match status" value="1"/>
</dbReference>
<feature type="region of interest" description="Disordered" evidence="1">
    <location>
        <begin position="44"/>
        <end position="71"/>
    </location>
</feature>
<evidence type="ECO:0000313" key="3">
    <source>
        <dbReference type="RefSeq" id="XP_007952152.1"/>
    </source>
</evidence>
<dbReference type="OrthoDB" id="9834990at2759"/>
<dbReference type="PANTHER" id="PTHR35666">
    <property type="entry name" value="SIMILAR TO RIKEN CDNA 4921536K21"/>
    <property type="match status" value="1"/>
</dbReference>
<feature type="compositionally biased region" description="Polar residues" evidence="1">
    <location>
        <begin position="44"/>
        <end position="53"/>
    </location>
</feature>
<dbReference type="PANTHER" id="PTHR35666:SF1">
    <property type="entry name" value="SIMILAR TO RIKEN CDNA 4921536K21"/>
    <property type="match status" value="1"/>
</dbReference>
<dbReference type="Proteomes" id="UP000694850">
    <property type="component" value="Unplaced"/>
</dbReference>
<keyword evidence="2" id="KW-1185">Reference proteome</keyword>
<accession>A0A8B7AX45</accession>
<dbReference type="InterPro" id="IPR038935">
    <property type="entry name" value="C5orf52"/>
</dbReference>
<evidence type="ECO:0000313" key="2">
    <source>
        <dbReference type="Proteomes" id="UP000694850"/>
    </source>
</evidence>
<protein>
    <submittedName>
        <fullName evidence="3">Uncharacterized protein C5orf52 homolog</fullName>
    </submittedName>
</protein>
<gene>
    <name evidence="3" type="primary">CUNH5orf52</name>
</gene>